<dbReference type="Gene3D" id="3.90.1300.10">
    <property type="entry name" value="Amidase signature (AS) domain"/>
    <property type="match status" value="1"/>
</dbReference>
<dbReference type="AlphaFoldDB" id="A0A382F5R3"/>
<dbReference type="PANTHER" id="PTHR11895:SF76">
    <property type="entry name" value="INDOLEACETAMIDE HYDROLASE"/>
    <property type="match status" value="1"/>
</dbReference>
<dbReference type="InterPro" id="IPR020556">
    <property type="entry name" value="Amidase_CS"/>
</dbReference>
<evidence type="ECO:0000313" key="2">
    <source>
        <dbReference type="EMBL" id="SVB58300.1"/>
    </source>
</evidence>
<organism evidence="2">
    <name type="scientific">marine metagenome</name>
    <dbReference type="NCBI Taxonomy" id="408172"/>
    <lineage>
        <taxon>unclassified sequences</taxon>
        <taxon>metagenomes</taxon>
        <taxon>ecological metagenomes</taxon>
    </lineage>
</organism>
<name>A0A382F5R3_9ZZZZ</name>
<protein>
    <recommendedName>
        <fullName evidence="1">Amidase domain-containing protein</fullName>
    </recommendedName>
</protein>
<dbReference type="InterPro" id="IPR023631">
    <property type="entry name" value="Amidase_dom"/>
</dbReference>
<evidence type="ECO:0000259" key="1">
    <source>
        <dbReference type="Pfam" id="PF01425"/>
    </source>
</evidence>
<dbReference type="SUPFAM" id="SSF75304">
    <property type="entry name" value="Amidase signature (AS) enzymes"/>
    <property type="match status" value="1"/>
</dbReference>
<dbReference type="Pfam" id="PF01425">
    <property type="entry name" value="Amidase"/>
    <property type="match status" value="1"/>
</dbReference>
<dbReference type="PROSITE" id="PS00571">
    <property type="entry name" value="AMIDASES"/>
    <property type="match status" value="1"/>
</dbReference>
<proteinExistence type="predicted"/>
<dbReference type="EMBL" id="UINC01048136">
    <property type="protein sequence ID" value="SVB58300.1"/>
    <property type="molecule type" value="Genomic_DNA"/>
</dbReference>
<feature type="non-terminal residue" evidence="2">
    <location>
        <position position="372"/>
    </location>
</feature>
<accession>A0A382F5R3</accession>
<dbReference type="InterPro" id="IPR036928">
    <property type="entry name" value="AS_sf"/>
</dbReference>
<dbReference type="GO" id="GO:0003824">
    <property type="term" value="F:catalytic activity"/>
    <property type="evidence" value="ECO:0007669"/>
    <property type="project" value="InterPro"/>
</dbReference>
<dbReference type="PANTHER" id="PTHR11895">
    <property type="entry name" value="TRANSAMIDASE"/>
    <property type="match status" value="1"/>
</dbReference>
<feature type="domain" description="Amidase" evidence="1">
    <location>
        <begin position="27"/>
        <end position="371"/>
    </location>
</feature>
<gene>
    <name evidence="2" type="ORF">METZ01_LOCUS211154</name>
</gene>
<reference evidence="2" key="1">
    <citation type="submission" date="2018-05" db="EMBL/GenBank/DDBJ databases">
        <authorList>
            <person name="Lanie J.A."/>
            <person name="Ng W.-L."/>
            <person name="Kazmierczak K.M."/>
            <person name="Andrzejewski T.M."/>
            <person name="Davidsen T.M."/>
            <person name="Wayne K.J."/>
            <person name="Tettelin H."/>
            <person name="Glass J.I."/>
            <person name="Rusch D."/>
            <person name="Podicherti R."/>
            <person name="Tsui H.-C.T."/>
            <person name="Winkler M.E."/>
        </authorList>
    </citation>
    <scope>NUCLEOTIDE SEQUENCE</scope>
</reference>
<dbReference type="InterPro" id="IPR000120">
    <property type="entry name" value="Amidase"/>
</dbReference>
<sequence length="372" mass="39966">MGNEPLWKMSATAVVKALRQGDLHSAEVVESAINRIEDIDGEINALPIRCFERALNQAESLRPSDDTRYLAGLPIAVKDYNDVGGVRTTYGSDIYADYIPETSDATVQKLESRGAIPIAKSNVPEWAGGHTFNPVNGLTRNPWNTGRSAGGSSGGSGAALASGQVWLATGNDLGGSLRTPAGFNGVVGFRPGPGVVPRGKRLQAFDTLWVEGPMARNVTDVALMLEAGAGHHPDDPFSFETSTSFVDALEQTEIPRRVAFSTDLGIVPMSKEVARVATAAANQLEAAGADVTSDIPDFTDALTGFKTLRGVLLGTMMGELLETERDRIAADIVGNIERGFAVTTQQLFEAERIRWTLYHRMTEFFDTHDTLI</sequence>